<accession>A0A2S6H4H9</accession>
<keyword evidence="5" id="KW-0012">Acyltransferase</keyword>
<evidence type="ECO:0000256" key="5">
    <source>
        <dbReference type="ARBA" id="ARBA00023315"/>
    </source>
</evidence>
<sequence>MTGRFRIEVLDSKHDREKFSCDVEVLNSYFLEHVTQDVRRRATACYVALETDTNRVACYYTLAAGGILLTDMPEDIIKRLPRYPSVPVARLGRLAIDVDFQGRRLGGALLWDAIIRALRSEVTVFAVVVDAKDDHAEAFYRHHGFTNLGSLPQQLILPLTGIAYKG</sequence>
<evidence type="ECO:0000313" key="8">
    <source>
        <dbReference type="EMBL" id="PPK72341.1"/>
    </source>
</evidence>
<evidence type="ECO:0000256" key="1">
    <source>
        <dbReference type="ARBA" id="ARBA00009342"/>
    </source>
</evidence>
<dbReference type="SUPFAM" id="SSF55729">
    <property type="entry name" value="Acyl-CoA N-acyltransferases (Nat)"/>
    <property type="match status" value="1"/>
</dbReference>
<dbReference type="RefSeq" id="WP_104423134.1">
    <property type="nucleotide sequence ID" value="NZ_PTIY01000004.1"/>
</dbReference>
<dbReference type="Pfam" id="PF00583">
    <property type="entry name" value="Acetyltransf_1"/>
    <property type="match status" value="1"/>
</dbReference>
<dbReference type="Proteomes" id="UP000238071">
    <property type="component" value="Unassembled WGS sequence"/>
</dbReference>
<dbReference type="InterPro" id="IPR000182">
    <property type="entry name" value="GNAT_dom"/>
</dbReference>
<comment type="caution">
    <text evidence="8">The sequence shown here is derived from an EMBL/GenBank/DDBJ whole genome shotgun (WGS) entry which is preliminary data.</text>
</comment>
<dbReference type="EMBL" id="PTIY01000004">
    <property type="protein sequence ID" value="PPK72341.1"/>
    <property type="molecule type" value="Genomic_DNA"/>
</dbReference>
<evidence type="ECO:0000256" key="3">
    <source>
        <dbReference type="ARBA" id="ARBA00022649"/>
    </source>
</evidence>
<keyword evidence="3" id="KW-1277">Toxin-antitoxin system</keyword>
<name>A0A2S6H4H9_9GAMM</name>
<keyword evidence="4 8" id="KW-0808">Transferase</keyword>
<evidence type="ECO:0000313" key="9">
    <source>
        <dbReference type="Proteomes" id="UP000238071"/>
    </source>
</evidence>
<feature type="domain" description="N-acetyltransferase" evidence="7">
    <location>
        <begin position="7"/>
        <end position="162"/>
    </location>
</feature>
<dbReference type="InterPro" id="IPR016181">
    <property type="entry name" value="Acyl_CoA_acyltransferase"/>
</dbReference>
<reference evidence="8 9" key="1">
    <citation type="submission" date="2018-02" db="EMBL/GenBank/DDBJ databases">
        <title>Subsurface microbial communities from deep shales in Ohio and West Virginia, USA.</title>
        <authorList>
            <person name="Wrighton K."/>
        </authorList>
    </citation>
    <scope>NUCLEOTIDE SEQUENCE [LARGE SCALE GENOMIC DNA]</scope>
    <source>
        <strain evidence="8 9">OWC-G53F</strain>
    </source>
</reference>
<comment type="similarity">
    <text evidence="1">Belongs to the acetyltransferase family. GNAT subfamily.</text>
</comment>
<dbReference type="Gene3D" id="3.40.630.30">
    <property type="match status" value="1"/>
</dbReference>
<dbReference type="PANTHER" id="PTHR36449">
    <property type="entry name" value="ACETYLTRANSFERASE-RELATED"/>
    <property type="match status" value="1"/>
</dbReference>
<evidence type="ECO:0000256" key="2">
    <source>
        <dbReference type="ARBA" id="ARBA00022491"/>
    </source>
</evidence>
<dbReference type="PANTHER" id="PTHR36449:SF1">
    <property type="entry name" value="ACETYLTRANSFERASE"/>
    <property type="match status" value="1"/>
</dbReference>
<keyword evidence="9" id="KW-1185">Reference proteome</keyword>
<dbReference type="OrthoDB" id="9799147at2"/>
<gene>
    <name evidence="8" type="ORF">B0F88_104134</name>
</gene>
<evidence type="ECO:0000256" key="4">
    <source>
        <dbReference type="ARBA" id="ARBA00022679"/>
    </source>
</evidence>
<comment type="catalytic activity">
    <reaction evidence="6">
        <text>glycyl-tRNA(Gly) + acetyl-CoA = N-acetylglycyl-tRNA(Gly) + CoA + H(+)</text>
        <dbReference type="Rhea" id="RHEA:81867"/>
        <dbReference type="Rhea" id="RHEA-COMP:9683"/>
        <dbReference type="Rhea" id="RHEA-COMP:19766"/>
        <dbReference type="ChEBI" id="CHEBI:15378"/>
        <dbReference type="ChEBI" id="CHEBI:57287"/>
        <dbReference type="ChEBI" id="CHEBI:57288"/>
        <dbReference type="ChEBI" id="CHEBI:78522"/>
        <dbReference type="ChEBI" id="CHEBI:232036"/>
    </reaction>
</comment>
<organism evidence="8 9">
    <name type="scientific">Methylobacter tundripaludum</name>
    <dbReference type="NCBI Taxonomy" id="173365"/>
    <lineage>
        <taxon>Bacteria</taxon>
        <taxon>Pseudomonadati</taxon>
        <taxon>Pseudomonadota</taxon>
        <taxon>Gammaproteobacteria</taxon>
        <taxon>Methylococcales</taxon>
        <taxon>Methylococcaceae</taxon>
        <taxon>Methylobacter</taxon>
    </lineage>
</organism>
<keyword evidence="2" id="KW-0678">Repressor</keyword>
<proteinExistence type="inferred from homology"/>
<protein>
    <submittedName>
        <fullName evidence="8">Acetyltransferase (GNAT) family protein</fullName>
    </submittedName>
</protein>
<dbReference type="GO" id="GO:0016747">
    <property type="term" value="F:acyltransferase activity, transferring groups other than amino-acyl groups"/>
    <property type="evidence" value="ECO:0007669"/>
    <property type="project" value="InterPro"/>
</dbReference>
<dbReference type="PROSITE" id="PS51186">
    <property type="entry name" value="GNAT"/>
    <property type="match status" value="1"/>
</dbReference>
<evidence type="ECO:0000256" key="6">
    <source>
        <dbReference type="ARBA" id="ARBA00049880"/>
    </source>
</evidence>
<dbReference type="AlphaFoldDB" id="A0A2S6H4H9"/>
<evidence type="ECO:0000259" key="7">
    <source>
        <dbReference type="PROSITE" id="PS51186"/>
    </source>
</evidence>